<comment type="subcellular location">
    <subcellularLocation>
        <location evidence="2">Cytoplasm</location>
    </subcellularLocation>
    <subcellularLocation>
        <location evidence="1">Nucleus</location>
        <location evidence="1">Cajal body</location>
    </subcellularLocation>
    <subcellularLocation>
        <location evidence="3">Nucleus</location>
        <location evidence="3">Nucleolus</location>
    </subcellularLocation>
</comment>
<comment type="catalytic activity">
    <reaction evidence="14">
        <text>a 5'-end (N(2),N(7)-dimethyl 5'-triphosphoguanosine)-ribonucleoside in snoRNA + S-adenosyl-L-methionine = a 5'-end (N(2),N(2),N(7)-trimethyl 5'-triphosphoguanosine)-ribonucleoside in snoRNA + S-adenosyl-L-homocysteine + H(+)</text>
        <dbReference type="Rhea" id="RHEA:78507"/>
        <dbReference type="Rhea" id="RHEA-COMP:19088"/>
        <dbReference type="Rhea" id="RHEA-COMP:19090"/>
        <dbReference type="ChEBI" id="CHEBI:15378"/>
        <dbReference type="ChEBI" id="CHEBI:57856"/>
        <dbReference type="ChEBI" id="CHEBI:59789"/>
        <dbReference type="ChEBI" id="CHEBI:167623"/>
        <dbReference type="ChEBI" id="CHEBI:172880"/>
    </reaction>
    <physiologicalReaction direction="left-to-right" evidence="14">
        <dbReference type="Rhea" id="RHEA:78508"/>
    </physiologicalReaction>
</comment>
<evidence type="ECO:0000256" key="17">
    <source>
        <dbReference type="ARBA" id="ARBA00049075"/>
    </source>
</evidence>
<dbReference type="Proteomes" id="UP001160483">
    <property type="component" value="Unassembled WGS sequence"/>
</dbReference>
<evidence type="ECO:0000313" key="26">
    <source>
        <dbReference type="Proteomes" id="UP001158986"/>
    </source>
</evidence>
<evidence type="ECO:0000256" key="23">
    <source>
        <dbReference type="SAM" id="MobiDB-lite"/>
    </source>
</evidence>
<keyword evidence="10" id="KW-0805">Transcription regulation</keyword>
<evidence type="ECO:0000256" key="14">
    <source>
        <dbReference type="ARBA" id="ARBA00047418"/>
    </source>
</evidence>
<dbReference type="GO" id="GO:0015030">
    <property type="term" value="C:Cajal body"/>
    <property type="evidence" value="ECO:0007669"/>
    <property type="project" value="UniProtKB-SubCell"/>
</dbReference>
<evidence type="ECO:0000256" key="19">
    <source>
        <dbReference type="ARBA" id="ARBA00057179"/>
    </source>
</evidence>
<dbReference type="Pfam" id="PF09445">
    <property type="entry name" value="Methyltransf_15"/>
    <property type="match status" value="1"/>
</dbReference>
<keyword evidence="7" id="KW-0489">Methyltransferase</keyword>
<keyword evidence="12" id="KW-0539">Nucleus</keyword>
<keyword evidence="5" id="KW-0963">Cytoplasm</keyword>
<dbReference type="PANTHER" id="PTHR14741:SF32">
    <property type="entry name" value="TRIMETHYLGUANOSINE SYNTHASE"/>
    <property type="match status" value="1"/>
</dbReference>
<keyword evidence="11" id="KW-0804">Transcription</keyword>
<evidence type="ECO:0000256" key="18">
    <source>
        <dbReference type="ARBA" id="ARBA00049790"/>
    </source>
</evidence>
<evidence type="ECO:0000256" key="1">
    <source>
        <dbReference type="ARBA" id="ARBA00004408"/>
    </source>
</evidence>
<evidence type="ECO:0000256" key="21">
    <source>
        <dbReference type="ARBA" id="ARBA00079339"/>
    </source>
</evidence>
<protein>
    <recommendedName>
        <fullName evidence="4">Trimethylguanosine synthase</fullName>
    </recommendedName>
    <alternativeName>
        <fullName evidence="18">Cap-specific guanine-N(2) methyltransferase</fullName>
    </alternativeName>
    <alternativeName>
        <fullName evidence="21">Nuclear receptor coactivator 6-interacting protein</fullName>
    </alternativeName>
    <alternativeName>
        <fullName evidence="22">PRIP-interacting protein with methyltransferase motif</fullName>
    </alternativeName>
</protein>
<dbReference type="FunFam" id="3.40.50.150:FF:000066">
    <property type="entry name" value="Trimethylguanosine synthase 1"/>
    <property type="match status" value="1"/>
</dbReference>
<comment type="subunit">
    <text evidence="20">May form homooligomers. Interacts with CREBBP/CBP, EED/WAIT1, EP300/P300, NCOA6/PRIP, PPARBP/PBP and SMN.</text>
</comment>
<evidence type="ECO:0000256" key="7">
    <source>
        <dbReference type="ARBA" id="ARBA00022603"/>
    </source>
</evidence>
<evidence type="ECO:0000256" key="22">
    <source>
        <dbReference type="ARBA" id="ARBA00081504"/>
    </source>
</evidence>
<name>A0AAU9LBV6_9STRA</name>
<dbReference type="CDD" id="cd02440">
    <property type="entry name" value="AdoMet_MTases"/>
    <property type="match status" value="1"/>
</dbReference>
<dbReference type="GO" id="GO:0005730">
    <property type="term" value="C:nucleolus"/>
    <property type="evidence" value="ECO:0007669"/>
    <property type="project" value="UniProtKB-SubCell"/>
</dbReference>
<evidence type="ECO:0000313" key="24">
    <source>
        <dbReference type="EMBL" id="CAH0480392.1"/>
    </source>
</evidence>
<evidence type="ECO:0000256" key="2">
    <source>
        <dbReference type="ARBA" id="ARBA00004496"/>
    </source>
</evidence>
<comment type="catalytic activity">
    <reaction evidence="16">
        <text>a 5'-end (N(2),N(7)-dimethyl 5'-triphosphoguanosine)-ribonucleoside in snRNA + S-adenosyl-L-methionine = a 5'-end (N(2),N(2),N(7)-trimethyl 5'-triphosphoguanosine)-ribonucleoside in snRNA + S-adenosyl-L-homocysteine + H(+)</text>
        <dbReference type="Rhea" id="RHEA:78479"/>
        <dbReference type="Rhea" id="RHEA-COMP:19087"/>
        <dbReference type="Rhea" id="RHEA-COMP:19089"/>
        <dbReference type="ChEBI" id="CHEBI:15378"/>
        <dbReference type="ChEBI" id="CHEBI:57856"/>
        <dbReference type="ChEBI" id="CHEBI:59789"/>
        <dbReference type="ChEBI" id="CHEBI:167623"/>
        <dbReference type="ChEBI" id="CHEBI:172880"/>
    </reaction>
    <physiologicalReaction direction="left-to-right" evidence="16">
        <dbReference type="Rhea" id="RHEA:78480"/>
    </physiologicalReaction>
</comment>
<evidence type="ECO:0000256" key="10">
    <source>
        <dbReference type="ARBA" id="ARBA00023015"/>
    </source>
</evidence>
<evidence type="ECO:0000256" key="16">
    <source>
        <dbReference type="ARBA" id="ARBA00048763"/>
    </source>
</evidence>
<organism evidence="24 27">
    <name type="scientific">Peronospora belbahrii</name>
    <dbReference type="NCBI Taxonomy" id="622444"/>
    <lineage>
        <taxon>Eukaryota</taxon>
        <taxon>Sar</taxon>
        <taxon>Stramenopiles</taxon>
        <taxon>Oomycota</taxon>
        <taxon>Peronosporomycetes</taxon>
        <taxon>Peronosporales</taxon>
        <taxon>Peronosporaceae</taxon>
        <taxon>Peronospora</taxon>
    </lineage>
</organism>
<dbReference type="EMBL" id="CAKLCB010000285">
    <property type="protein sequence ID" value="CAH0519227.1"/>
    <property type="molecule type" value="Genomic_DNA"/>
</dbReference>
<dbReference type="Proteomes" id="UP001158986">
    <property type="component" value="Unassembled WGS sequence"/>
</dbReference>
<comment type="similarity">
    <text evidence="13">Belongs to the methyltransferase superfamily. Trimethylguanosine synthase family.</text>
</comment>
<evidence type="ECO:0000313" key="27">
    <source>
        <dbReference type="Proteomes" id="UP001160483"/>
    </source>
</evidence>
<evidence type="ECO:0000256" key="4">
    <source>
        <dbReference type="ARBA" id="ARBA00018517"/>
    </source>
</evidence>
<keyword evidence="9" id="KW-0949">S-adenosyl-L-methionine</keyword>
<proteinExistence type="inferred from homology"/>
<comment type="function">
    <text evidence="19">Catalyzes the 2 serial methylation steps for the conversion of the 7-monomethylguanosine (m(7)G) caps of snRNAs and snoRNAs to a 2,2,7-trimethylguanosine (m(2,2,7)G) cap structure. The enzyme is specific for guanine, and N7 methylation must precede N2 methylation. Hypermethylation of the m7G cap of U snRNAs leads to their concentration in nuclear foci, their colocalization with coilin and the formation of canonical Cajal bodies (CBs). Plays a role in transcriptional regulation.</text>
</comment>
<dbReference type="Gene3D" id="3.40.50.150">
    <property type="entry name" value="Vaccinia Virus protein VP39"/>
    <property type="match status" value="1"/>
</dbReference>
<comment type="caution">
    <text evidence="24">The sequence shown here is derived from an EMBL/GenBank/DDBJ whole genome shotgun (WGS) entry which is preliminary data.</text>
</comment>
<evidence type="ECO:0000256" key="15">
    <source>
        <dbReference type="ARBA" id="ARBA00048740"/>
    </source>
</evidence>
<feature type="region of interest" description="Disordered" evidence="23">
    <location>
        <begin position="1"/>
        <end position="30"/>
    </location>
</feature>
<keyword evidence="8" id="KW-0808">Transferase</keyword>
<dbReference type="InterPro" id="IPR019012">
    <property type="entry name" value="RNA_cap_Gua-N2-MeTrfase"/>
</dbReference>
<evidence type="ECO:0000256" key="20">
    <source>
        <dbReference type="ARBA" id="ARBA00064494"/>
    </source>
</evidence>
<dbReference type="SUPFAM" id="SSF53335">
    <property type="entry name" value="S-adenosyl-L-methionine-dependent methyltransferases"/>
    <property type="match status" value="1"/>
</dbReference>
<evidence type="ECO:0000256" key="8">
    <source>
        <dbReference type="ARBA" id="ARBA00022679"/>
    </source>
</evidence>
<sequence length="440" mass="49434">MARVTEVRLQSRKTQENYKSVIGKKSTKKNKRRRVAKGGCAILDNERDEEDDDSCAAMYAAAQDQMKQEMIAAGLEGSLPMGFGARSMIPTSRTKYKRSQEEATQDIVIDEKKADTTESKQQENDVGDSKKEVKNGDGLEAIATDECEQIHSEESLMLETTTVNKVRVVYDSDGEVAAQVIEQIEMRPAVKLEEQNAETTCKKSRTRKKKKRYPVPQDVVKFYLQRHILFDKFEDGIQLDHESWYSVTPQAVAEHIAMRLCCDVVVDPFAGCGGNVIQLAMTCKHVIAIDIDPVKIRMAKHNAAIYGVADKIEWVVGNSIDILQRLKADAVFLSPPWGGVMYNRKQFQLKDMLVKGVSGLDLFARARKVSKNIAYYLPRSTCTSDLEALTPREPVECERIFLNKQLKVLTAYYGDLAAPKSQVEKNLVSIEDPITPEKSI</sequence>
<evidence type="ECO:0000256" key="12">
    <source>
        <dbReference type="ARBA" id="ARBA00023242"/>
    </source>
</evidence>
<keyword evidence="26" id="KW-1185">Reference proteome</keyword>
<comment type="catalytic activity">
    <reaction evidence="17">
        <text>a 5'-end (N(7)-methyl 5'-triphosphoguanosine)-ribonucleoside in snRNA + S-adenosyl-L-methionine = a 5'-end (N(2),N(7)-dimethyl 5'-triphosphoguanosine)-ribonucleoside in snRNA + S-adenosyl-L-homocysteine + H(+)</text>
        <dbReference type="Rhea" id="RHEA:78471"/>
        <dbReference type="Rhea" id="RHEA-COMP:19085"/>
        <dbReference type="Rhea" id="RHEA-COMP:19087"/>
        <dbReference type="ChEBI" id="CHEBI:15378"/>
        <dbReference type="ChEBI" id="CHEBI:57856"/>
        <dbReference type="ChEBI" id="CHEBI:59789"/>
        <dbReference type="ChEBI" id="CHEBI:156461"/>
        <dbReference type="ChEBI" id="CHEBI:172880"/>
    </reaction>
    <physiologicalReaction direction="left-to-right" evidence="17">
        <dbReference type="Rhea" id="RHEA:78472"/>
    </physiologicalReaction>
</comment>
<evidence type="ECO:0000256" key="11">
    <source>
        <dbReference type="ARBA" id="ARBA00023163"/>
    </source>
</evidence>
<reference evidence="24 26" key="1">
    <citation type="submission" date="2021-11" db="EMBL/GenBank/DDBJ databases">
        <authorList>
            <person name="Islam A."/>
            <person name="Islam S."/>
            <person name="Flora M.S."/>
            <person name="Rahman M."/>
            <person name="Ziaur R.M."/>
            <person name="Epstein J.H."/>
            <person name="Hassan M."/>
            <person name="Klassen M."/>
            <person name="Woodard K."/>
            <person name="Webb A."/>
            <person name="Webby R.J."/>
            <person name="El Zowalaty M.E."/>
        </authorList>
    </citation>
    <scope>NUCLEOTIDE SEQUENCE</scope>
    <source>
        <strain evidence="25">Pbs1</strain>
        <strain evidence="24">Pbs3</strain>
    </source>
</reference>
<evidence type="ECO:0000256" key="6">
    <source>
        <dbReference type="ARBA" id="ARBA00022553"/>
    </source>
</evidence>
<dbReference type="GO" id="GO:0071164">
    <property type="term" value="F:RNA cap trimethylguanosine synthase activity"/>
    <property type="evidence" value="ECO:0007669"/>
    <property type="project" value="TreeGrafter"/>
</dbReference>
<accession>A0AAU9LBV6</accession>
<keyword evidence="6" id="KW-0597">Phosphoprotein</keyword>
<feature type="region of interest" description="Disordered" evidence="23">
    <location>
        <begin position="110"/>
        <end position="136"/>
    </location>
</feature>
<comment type="catalytic activity">
    <reaction evidence="15">
        <text>a 5'-end (N(7)-methyl 5'-triphosphoguanosine)-ribonucleoside in snoRNA + S-adenosyl-L-methionine = a 5'-end (N(2),N(7)-dimethyl 5'-triphosphoguanosine)-ribonucleoside in snoRNA + S-adenosyl-L-homocysteine + H(+)</text>
        <dbReference type="Rhea" id="RHEA:78475"/>
        <dbReference type="Rhea" id="RHEA-COMP:19086"/>
        <dbReference type="Rhea" id="RHEA-COMP:19088"/>
        <dbReference type="ChEBI" id="CHEBI:15378"/>
        <dbReference type="ChEBI" id="CHEBI:57856"/>
        <dbReference type="ChEBI" id="CHEBI:59789"/>
        <dbReference type="ChEBI" id="CHEBI:156461"/>
        <dbReference type="ChEBI" id="CHEBI:172880"/>
    </reaction>
    <physiologicalReaction direction="left-to-right" evidence="15">
        <dbReference type="Rhea" id="RHEA:78476"/>
    </physiologicalReaction>
</comment>
<dbReference type="EMBL" id="CAKKTJ010000324">
    <property type="protein sequence ID" value="CAH0480392.1"/>
    <property type="molecule type" value="Genomic_DNA"/>
</dbReference>
<dbReference type="AlphaFoldDB" id="A0AAU9LBV6"/>
<evidence type="ECO:0000256" key="13">
    <source>
        <dbReference type="ARBA" id="ARBA00025783"/>
    </source>
</evidence>
<evidence type="ECO:0000256" key="5">
    <source>
        <dbReference type="ARBA" id="ARBA00022490"/>
    </source>
</evidence>
<gene>
    <name evidence="25" type="ORF">PBS001_LOCUS5760</name>
    <name evidence="24" type="ORF">PBS003_LOCUS7015</name>
</gene>
<evidence type="ECO:0000313" key="25">
    <source>
        <dbReference type="EMBL" id="CAH0519227.1"/>
    </source>
</evidence>
<evidence type="ECO:0000256" key="3">
    <source>
        <dbReference type="ARBA" id="ARBA00004604"/>
    </source>
</evidence>
<dbReference type="PANTHER" id="PTHR14741">
    <property type="entry name" value="S-ADENOSYLMETHIONINE-DEPENDENT METHYLTRANSFERASE RELATED"/>
    <property type="match status" value="1"/>
</dbReference>
<dbReference type="InterPro" id="IPR029063">
    <property type="entry name" value="SAM-dependent_MTases_sf"/>
</dbReference>
<dbReference type="GO" id="GO:0005737">
    <property type="term" value="C:cytoplasm"/>
    <property type="evidence" value="ECO:0007669"/>
    <property type="project" value="UniProtKB-SubCell"/>
</dbReference>
<evidence type="ECO:0000256" key="9">
    <source>
        <dbReference type="ARBA" id="ARBA00022691"/>
    </source>
</evidence>